<dbReference type="PANTHER" id="PTHR22950:SF705">
    <property type="entry name" value="AMINO ACID TRANSPORTER AVT1I-LIKE"/>
    <property type="match status" value="1"/>
</dbReference>
<feature type="domain" description="Amino acid transporter transmembrane" evidence="7">
    <location>
        <begin position="3"/>
        <end position="172"/>
    </location>
</feature>
<evidence type="ECO:0000256" key="2">
    <source>
        <dbReference type="ARBA" id="ARBA00022692"/>
    </source>
</evidence>
<sequence length="216" mass="24310">MLIQRCMDLDTRIKTYPDIGGHAFGRIMRVVLSISMHLQLYFVSTRFLIVEGDNLHNLFPEIRFEYSWINVSGRVGFVIIVALIIFPSMLLRDLSKLPYLSATGFIASVILIVVVLWTGAVAGVGFHEKGKVLNLHRIPMAFSLYTFSFSAHPVFPALYTSMTYKKKFNKVNSQVTLNLPIGKISSKIAIYTTLVNPLATPIVSAIENCINRRKDL</sequence>
<dbReference type="OrthoDB" id="655540at2759"/>
<feature type="transmembrane region" description="Helical" evidence="6">
    <location>
        <begin position="30"/>
        <end position="49"/>
    </location>
</feature>
<dbReference type="GO" id="GO:0005774">
    <property type="term" value="C:vacuolar membrane"/>
    <property type="evidence" value="ECO:0007669"/>
    <property type="project" value="TreeGrafter"/>
</dbReference>
<evidence type="ECO:0000256" key="3">
    <source>
        <dbReference type="ARBA" id="ARBA00022970"/>
    </source>
</evidence>
<keyword evidence="2 6" id="KW-0812">Transmembrane</keyword>
<dbReference type="Pfam" id="PF01490">
    <property type="entry name" value="Aa_trans"/>
    <property type="match status" value="1"/>
</dbReference>
<dbReference type="PANTHER" id="PTHR22950">
    <property type="entry name" value="AMINO ACID TRANSPORTER"/>
    <property type="match status" value="1"/>
</dbReference>
<dbReference type="InterPro" id="IPR013057">
    <property type="entry name" value="AA_transpt_TM"/>
</dbReference>
<proteinExistence type="predicted"/>
<dbReference type="AlphaFoldDB" id="A0A835H6H5"/>
<reference evidence="8 9" key="1">
    <citation type="submission" date="2020-10" db="EMBL/GenBank/DDBJ databases">
        <title>The Coptis chinensis genome and diversification of protoberbering-type alkaloids.</title>
        <authorList>
            <person name="Wang B."/>
            <person name="Shu S."/>
            <person name="Song C."/>
            <person name="Liu Y."/>
        </authorList>
    </citation>
    <scope>NUCLEOTIDE SEQUENCE [LARGE SCALE GENOMIC DNA]</scope>
    <source>
        <strain evidence="8">HL-2020</strain>
        <tissue evidence="8">Leaf</tissue>
    </source>
</reference>
<keyword evidence="3" id="KW-0813">Transport</keyword>
<keyword evidence="9" id="KW-1185">Reference proteome</keyword>
<feature type="transmembrane region" description="Helical" evidence="6">
    <location>
        <begin position="138"/>
        <end position="159"/>
    </location>
</feature>
<gene>
    <name evidence="8" type="ORF">IFM89_004176</name>
</gene>
<keyword evidence="5 6" id="KW-0472">Membrane</keyword>
<evidence type="ECO:0000256" key="4">
    <source>
        <dbReference type="ARBA" id="ARBA00022989"/>
    </source>
</evidence>
<feature type="transmembrane region" description="Helical" evidence="6">
    <location>
        <begin position="103"/>
        <end position="126"/>
    </location>
</feature>
<comment type="caution">
    <text evidence="8">The sequence shown here is derived from an EMBL/GenBank/DDBJ whole genome shotgun (WGS) entry which is preliminary data.</text>
</comment>
<evidence type="ECO:0000256" key="1">
    <source>
        <dbReference type="ARBA" id="ARBA00004141"/>
    </source>
</evidence>
<evidence type="ECO:0000313" key="8">
    <source>
        <dbReference type="EMBL" id="KAF9591478.1"/>
    </source>
</evidence>
<feature type="transmembrane region" description="Helical" evidence="6">
    <location>
        <begin position="69"/>
        <end position="91"/>
    </location>
</feature>
<protein>
    <recommendedName>
        <fullName evidence="7">Amino acid transporter transmembrane domain-containing protein</fullName>
    </recommendedName>
</protein>
<name>A0A835H6H5_9MAGN</name>
<dbReference type="Proteomes" id="UP000631114">
    <property type="component" value="Unassembled WGS sequence"/>
</dbReference>
<dbReference type="EMBL" id="JADFTS010000008">
    <property type="protein sequence ID" value="KAF9591478.1"/>
    <property type="molecule type" value="Genomic_DNA"/>
</dbReference>
<accession>A0A835H6H5</accession>
<comment type="subcellular location">
    <subcellularLocation>
        <location evidence="1">Membrane</location>
        <topology evidence="1">Multi-pass membrane protein</topology>
    </subcellularLocation>
</comment>
<evidence type="ECO:0000256" key="5">
    <source>
        <dbReference type="ARBA" id="ARBA00023136"/>
    </source>
</evidence>
<keyword evidence="4 6" id="KW-1133">Transmembrane helix</keyword>
<organism evidence="8 9">
    <name type="scientific">Coptis chinensis</name>
    <dbReference type="NCBI Taxonomy" id="261450"/>
    <lineage>
        <taxon>Eukaryota</taxon>
        <taxon>Viridiplantae</taxon>
        <taxon>Streptophyta</taxon>
        <taxon>Embryophyta</taxon>
        <taxon>Tracheophyta</taxon>
        <taxon>Spermatophyta</taxon>
        <taxon>Magnoliopsida</taxon>
        <taxon>Ranunculales</taxon>
        <taxon>Ranunculaceae</taxon>
        <taxon>Coptidoideae</taxon>
        <taxon>Coptis</taxon>
    </lineage>
</organism>
<keyword evidence="3" id="KW-0029">Amino-acid transport</keyword>
<evidence type="ECO:0000256" key="6">
    <source>
        <dbReference type="SAM" id="Phobius"/>
    </source>
</evidence>
<dbReference type="GO" id="GO:0015179">
    <property type="term" value="F:L-amino acid transmembrane transporter activity"/>
    <property type="evidence" value="ECO:0007669"/>
    <property type="project" value="TreeGrafter"/>
</dbReference>
<evidence type="ECO:0000313" key="9">
    <source>
        <dbReference type="Proteomes" id="UP000631114"/>
    </source>
</evidence>
<evidence type="ECO:0000259" key="7">
    <source>
        <dbReference type="Pfam" id="PF01490"/>
    </source>
</evidence>